<evidence type="ECO:0000313" key="2">
    <source>
        <dbReference type="Proteomes" id="UP000178068"/>
    </source>
</evidence>
<dbReference type="Proteomes" id="UP000178068">
    <property type="component" value="Unassembled WGS sequence"/>
</dbReference>
<evidence type="ECO:0000313" key="1">
    <source>
        <dbReference type="EMBL" id="OGY29288.1"/>
    </source>
</evidence>
<gene>
    <name evidence="1" type="ORF">A3F35_01095</name>
</gene>
<evidence type="ECO:0008006" key="3">
    <source>
        <dbReference type="Google" id="ProtNLM"/>
    </source>
</evidence>
<reference evidence="1 2" key="1">
    <citation type="journal article" date="2016" name="Nat. Commun.">
        <title>Thousands of microbial genomes shed light on interconnected biogeochemical processes in an aquifer system.</title>
        <authorList>
            <person name="Anantharaman K."/>
            <person name="Brown C.T."/>
            <person name="Hug L.A."/>
            <person name="Sharon I."/>
            <person name="Castelle C.J."/>
            <person name="Probst A.J."/>
            <person name="Thomas B.C."/>
            <person name="Singh A."/>
            <person name="Wilkins M.J."/>
            <person name="Karaoz U."/>
            <person name="Brodie E.L."/>
            <person name="Williams K.H."/>
            <person name="Hubbard S.S."/>
            <person name="Banfield J.F."/>
        </authorList>
    </citation>
    <scope>NUCLEOTIDE SEQUENCE [LARGE SCALE GENOMIC DNA]</scope>
</reference>
<protein>
    <recommendedName>
        <fullName evidence="3">Type II secretion system protein GspG C-terminal domain-containing protein</fullName>
    </recommendedName>
</protein>
<sequence length="128" mass="13791">MRAFGLIGLLISVFIIVYLATLQFKSFGLLSGGGKNQGLTNQNPIEAANSVKVQADLKALAVKLNIYFSENGSYPSNLNDIDKTGVDISTFAYRLCQSDKVIVAHVSNPLTLILENGKESYTTGDVDC</sequence>
<comment type="caution">
    <text evidence="1">The sequence shown here is derived from an EMBL/GenBank/DDBJ whole genome shotgun (WGS) entry which is preliminary data.</text>
</comment>
<dbReference type="AlphaFoldDB" id="A0A1G1WNG3"/>
<proteinExistence type="predicted"/>
<accession>A0A1G1WNG3</accession>
<organism evidence="1 2">
    <name type="scientific">Candidatus Woykebacteria bacterium RIFCSPHIGHO2_12_FULL_45_10</name>
    <dbReference type="NCBI Taxonomy" id="1802603"/>
    <lineage>
        <taxon>Bacteria</taxon>
        <taxon>Candidatus Woykeibacteriota</taxon>
    </lineage>
</organism>
<name>A0A1G1WNG3_9BACT</name>
<dbReference type="STRING" id="1802603.A3F35_01095"/>
<dbReference type="EMBL" id="MHCZ01000037">
    <property type="protein sequence ID" value="OGY29288.1"/>
    <property type="molecule type" value="Genomic_DNA"/>
</dbReference>